<keyword evidence="12" id="KW-0175">Coiled coil</keyword>
<name>A0A9Q0XQT0_9SAUR</name>
<evidence type="ECO:0000256" key="7">
    <source>
        <dbReference type="ARBA" id="ARBA00022737"/>
    </source>
</evidence>
<evidence type="ECO:0000256" key="9">
    <source>
        <dbReference type="ARBA" id="ARBA00023119"/>
    </source>
</evidence>
<dbReference type="InterPro" id="IPR051077">
    <property type="entry name" value="Ca-dependent_lectin"/>
</dbReference>
<dbReference type="SMART" id="SM00034">
    <property type="entry name" value="CLECT"/>
    <property type="match status" value="1"/>
</dbReference>
<feature type="compositionally biased region" description="Gly residues" evidence="13">
    <location>
        <begin position="132"/>
        <end position="141"/>
    </location>
</feature>
<feature type="compositionally biased region" description="Basic and acidic residues" evidence="13">
    <location>
        <begin position="121"/>
        <end position="131"/>
    </location>
</feature>
<gene>
    <name evidence="15" type="ORF">JRQ81_017399</name>
</gene>
<keyword evidence="6" id="KW-0430">Lectin</keyword>
<evidence type="ECO:0000313" key="15">
    <source>
        <dbReference type="EMBL" id="KAJ7324379.1"/>
    </source>
</evidence>
<feature type="coiled-coil region" evidence="12">
    <location>
        <begin position="250"/>
        <end position="277"/>
    </location>
</feature>
<dbReference type="FunFam" id="3.10.100.10:FF:000045">
    <property type="entry name" value="Pulmonary surfactant-associated protein D"/>
    <property type="match status" value="1"/>
</dbReference>
<feature type="compositionally biased region" description="Basic and acidic residues" evidence="13">
    <location>
        <begin position="76"/>
        <end position="94"/>
    </location>
</feature>
<feature type="compositionally biased region" description="Basic and acidic residues" evidence="13">
    <location>
        <begin position="230"/>
        <end position="242"/>
    </location>
</feature>
<dbReference type="PROSITE" id="PS00615">
    <property type="entry name" value="C_TYPE_LECTIN_1"/>
    <property type="match status" value="1"/>
</dbReference>
<reference evidence="15" key="1">
    <citation type="journal article" date="2023" name="DNA Res.">
        <title>Chromosome-level genome assembly of Phrynocephalus forsythii using third-generation DNA sequencing and Hi-C analysis.</title>
        <authorList>
            <person name="Qi Y."/>
            <person name="Zhao W."/>
            <person name="Zhao Y."/>
            <person name="Niu C."/>
            <person name="Cao S."/>
            <person name="Zhang Y."/>
        </authorList>
    </citation>
    <scope>NUCLEOTIDE SEQUENCE</scope>
    <source>
        <tissue evidence="15">Muscle</tissue>
    </source>
</reference>
<dbReference type="AlphaFoldDB" id="A0A9Q0XQT0"/>
<evidence type="ECO:0000256" key="1">
    <source>
        <dbReference type="ARBA" id="ARBA00004613"/>
    </source>
</evidence>
<evidence type="ECO:0000259" key="14">
    <source>
        <dbReference type="PROSITE" id="PS50041"/>
    </source>
</evidence>
<dbReference type="SUPFAM" id="SSF57944">
    <property type="entry name" value="Triple coiled coil domain of C-type lectins"/>
    <property type="match status" value="1"/>
</dbReference>
<dbReference type="Pfam" id="PF09006">
    <property type="entry name" value="Surfac_D-trimer"/>
    <property type="match status" value="1"/>
</dbReference>
<dbReference type="SUPFAM" id="SSF56436">
    <property type="entry name" value="C-type lectin-like"/>
    <property type="match status" value="1"/>
</dbReference>
<dbReference type="OrthoDB" id="10255512at2759"/>
<comment type="similarity">
    <text evidence="2">Belongs to the SFTPD family.</text>
</comment>
<feature type="domain" description="C-type lectin" evidence="14">
    <location>
        <begin position="286"/>
        <end position="400"/>
    </location>
</feature>
<feature type="region of interest" description="Disordered" evidence="13">
    <location>
        <begin position="72"/>
        <end position="244"/>
    </location>
</feature>
<feature type="compositionally biased region" description="Low complexity" evidence="13">
    <location>
        <begin position="172"/>
        <end position="184"/>
    </location>
</feature>
<dbReference type="PROSITE" id="PS50041">
    <property type="entry name" value="C_TYPE_LECTIN_2"/>
    <property type="match status" value="1"/>
</dbReference>
<evidence type="ECO:0000313" key="16">
    <source>
        <dbReference type="Proteomes" id="UP001142489"/>
    </source>
</evidence>
<comment type="subunit">
    <text evidence="3">Oligomeric complex of 4 set of homotrimers.</text>
</comment>
<evidence type="ECO:0000256" key="2">
    <source>
        <dbReference type="ARBA" id="ARBA00007899"/>
    </source>
</evidence>
<evidence type="ECO:0000256" key="11">
    <source>
        <dbReference type="ARBA" id="ARBA00023278"/>
    </source>
</evidence>
<comment type="subcellular location">
    <subcellularLocation>
        <location evidence="1">Secreted</location>
    </subcellularLocation>
</comment>
<dbReference type="PANTHER" id="PTHR24024">
    <property type="entry name" value="PULMONARY SURFACTANT-ASSOCIATED PROTEIN A"/>
    <property type="match status" value="1"/>
</dbReference>
<sequence length="401" mass="41128">MLRLGGQSSVAPTPLPLFIPPTPIHQSNQTMLALLAFYVLASQALPATEPVPQQVVRNWDRNACSLIVCGPSERGIPGRDGRDGFQGPKGDKGEQGLQGPIGILGPPGKMGPAGPAGEKGSQGEKGPKGDIGEMGPGGFQGLQGPPGSTGPSGAKGDQGPQGERGEKGERGPTGPTGTQGPQGKSGAPGPTGTQGPVGEKGTKGDAGPKGSQGTTGVQGPAGKTGSPGPKGDKGSVGEKGTKGDSALSEVSLMKKQISALEGQLKALQASFAKYQKVATFPGGRTVGNKVFITSGYEGNFDDMKQRCLQAGGQLASPRNAAENAAVQQIALLYQKPVFLGITDIQTEGKFKYLNGDTIVYSNWHPGEPNNDKGTEDCVELYGNGKWNDKSCGEKRLIVCEF</sequence>
<evidence type="ECO:0000256" key="13">
    <source>
        <dbReference type="SAM" id="MobiDB-lite"/>
    </source>
</evidence>
<keyword evidence="16" id="KW-1185">Reference proteome</keyword>
<dbReference type="Gene3D" id="3.10.100.10">
    <property type="entry name" value="Mannose-Binding Protein A, subunit A"/>
    <property type="match status" value="1"/>
</dbReference>
<keyword evidence="11" id="KW-0379">Hydroxylation</keyword>
<dbReference type="GO" id="GO:0030246">
    <property type="term" value="F:carbohydrate binding"/>
    <property type="evidence" value="ECO:0007669"/>
    <property type="project" value="UniProtKB-KW"/>
</dbReference>
<keyword evidence="8" id="KW-0106">Calcium</keyword>
<evidence type="ECO:0000256" key="12">
    <source>
        <dbReference type="SAM" id="Coils"/>
    </source>
</evidence>
<evidence type="ECO:0000256" key="6">
    <source>
        <dbReference type="ARBA" id="ARBA00022734"/>
    </source>
</evidence>
<dbReference type="GO" id="GO:0005581">
    <property type="term" value="C:collagen trimer"/>
    <property type="evidence" value="ECO:0007669"/>
    <property type="project" value="UniProtKB-KW"/>
</dbReference>
<keyword evidence="10" id="KW-1015">Disulfide bond</keyword>
<evidence type="ECO:0000256" key="5">
    <source>
        <dbReference type="ARBA" id="ARBA00022729"/>
    </source>
</evidence>
<dbReference type="Pfam" id="PF01391">
    <property type="entry name" value="Collagen"/>
    <property type="match status" value="2"/>
</dbReference>
<dbReference type="InterPro" id="IPR015097">
    <property type="entry name" value="Surfac_D-trimer"/>
</dbReference>
<keyword evidence="4" id="KW-0964">Secreted</keyword>
<dbReference type="Proteomes" id="UP001142489">
    <property type="component" value="Unassembled WGS sequence"/>
</dbReference>
<keyword evidence="7" id="KW-0677">Repeat</keyword>
<dbReference type="PANTHER" id="PTHR24024:SF15">
    <property type="entry name" value="PULMONARY SURFACTANT-ASSOCIATED PROTEIN D"/>
    <property type="match status" value="1"/>
</dbReference>
<keyword evidence="5" id="KW-0732">Signal</keyword>
<evidence type="ECO:0000256" key="8">
    <source>
        <dbReference type="ARBA" id="ARBA00022837"/>
    </source>
</evidence>
<comment type="caution">
    <text evidence="15">The sequence shown here is derived from an EMBL/GenBank/DDBJ whole genome shotgun (WGS) entry which is preliminary data.</text>
</comment>
<dbReference type="EMBL" id="JAPFRF010000008">
    <property type="protein sequence ID" value="KAJ7324379.1"/>
    <property type="molecule type" value="Genomic_DNA"/>
</dbReference>
<evidence type="ECO:0000256" key="10">
    <source>
        <dbReference type="ARBA" id="ARBA00023157"/>
    </source>
</evidence>
<evidence type="ECO:0000256" key="3">
    <source>
        <dbReference type="ARBA" id="ARBA00011267"/>
    </source>
</evidence>
<dbReference type="InterPro" id="IPR001304">
    <property type="entry name" value="C-type_lectin-like"/>
</dbReference>
<dbReference type="Gene3D" id="1.20.5.360">
    <property type="entry name" value="SFTPD helical domain"/>
    <property type="match status" value="1"/>
</dbReference>
<dbReference type="GO" id="GO:0005615">
    <property type="term" value="C:extracellular space"/>
    <property type="evidence" value="ECO:0007669"/>
    <property type="project" value="TreeGrafter"/>
</dbReference>
<feature type="compositionally biased region" description="Low complexity" evidence="13">
    <location>
        <begin position="95"/>
        <end position="119"/>
    </location>
</feature>
<dbReference type="GO" id="GO:0005771">
    <property type="term" value="C:multivesicular body"/>
    <property type="evidence" value="ECO:0007669"/>
    <property type="project" value="TreeGrafter"/>
</dbReference>
<keyword evidence="9" id="KW-0176">Collagen</keyword>
<dbReference type="InterPro" id="IPR008160">
    <property type="entry name" value="Collagen"/>
</dbReference>
<dbReference type="InterPro" id="IPR016187">
    <property type="entry name" value="CTDL_fold"/>
</dbReference>
<dbReference type="Pfam" id="PF00059">
    <property type="entry name" value="Lectin_C"/>
    <property type="match status" value="1"/>
</dbReference>
<evidence type="ECO:0000256" key="4">
    <source>
        <dbReference type="ARBA" id="ARBA00022525"/>
    </source>
</evidence>
<dbReference type="InterPro" id="IPR016186">
    <property type="entry name" value="C-type_lectin-like/link_sf"/>
</dbReference>
<protein>
    <recommendedName>
        <fullName evidence="14">C-type lectin domain-containing protein</fullName>
    </recommendedName>
</protein>
<organism evidence="15 16">
    <name type="scientific">Phrynocephalus forsythii</name>
    <dbReference type="NCBI Taxonomy" id="171643"/>
    <lineage>
        <taxon>Eukaryota</taxon>
        <taxon>Metazoa</taxon>
        <taxon>Chordata</taxon>
        <taxon>Craniata</taxon>
        <taxon>Vertebrata</taxon>
        <taxon>Euteleostomi</taxon>
        <taxon>Lepidosauria</taxon>
        <taxon>Squamata</taxon>
        <taxon>Bifurcata</taxon>
        <taxon>Unidentata</taxon>
        <taxon>Episquamata</taxon>
        <taxon>Toxicofera</taxon>
        <taxon>Iguania</taxon>
        <taxon>Acrodonta</taxon>
        <taxon>Agamidae</taxon>
        <taxon>Agaminae</taxon>
        <taxon>Phrynocephalus</taxon>
    </lineage>
</organism>
<proteinExistence type="inferred from homology"/>
<dbReference type="InterPro" id="IPR018378">
    <property type="entry name" value="C-type_lectin_CS"/>
</dbReference>
<accession>A0A9Q0XQT0</accession>